<organism evidence="1 2">
    <name type="scientific">Virgibacillus phasianinus</name>
    <dbReference type="NCBI Taxonomy" id="2017483"/>
    <lineage>
        <taxon>Bacteria</taxon>
        <taxon>Bacillati</taxon>
        <taxon>Bacillota</taxon>
        <taxon>Bacilli</taxon>
        <taxon>Bacillales</taxon>
        <taxon>Bacillaceae</taxon>
        <taxon>Virgibacillus</taxon>
    </lineage>
</organism>
<dbReference type="EMBL" id="CP022315">
    <property type="protein sequence ID" value="ASK63708.1"/>
    <property type="molecule type" value="Genomic_DNA"/>
</dbReference>
<dbReference type="Proteomes" id="UP000198312">
    <property type="component" value="Chromosome"/>
</dbReference>
<dbReference type="Pfam" id="PF14907">
    <property type="entry name" value="NTP_transf_5"/>
    <property type="match status" value="1"/>
</dbReference>
<dbReference type="RefSeq" id="WP_089062967.1">
    <property type="nucleotide sequence ID" value="NZ_CP022315.1"/>
</dbReference>
<evidence type="ECO:0000313" key="2">
    <source>
        <dbReference type="Proteomes" id="UP000198312"/>
    </source>
</evidence>
<dbReference type="KEGG" id="vil:CFK37_16855"/>
<gene>
    <name evidence="1" type="ORF">CFK37_16855</name>
</gene>
<name>A0A220U6C7_9BACI</name>
<reference evidence="1 2" key="1">
    <citation type="submission" date="2017-07" db="EMBL/GenBank/DDBJ databases">
        <title>Virgibacillus sp. LM2416.</title>
        <authorList>
            <person name="Tak E.J."/>
            <person name="Bae J.-W."/>
        </authorList>
    </citation>
    <scope>NUCLEOTIDE SEQUENCE [LARGE SCALE GENOMIC DNA]</scope>
    <source>
        <strain evidence="1 2">LM2416</strain>
    </source>
</reference>
<dbReference type="AlphaFoldDB" id="A0A220U6C7"/>
<evidence type="ECO:0000313" key="1">
    <source>
        <dbReference type="EMBL" id="ASK63708.1"/>
    </source>
</evidence>
<dbReference type="InterPro" id="IPR039498">
    <property type="entry name" value="NTP_transf_5"/>
</dbReference>
<proteinExistence type="predicted"/>
<accession>A0A220U6C7</accession>
<dbReference type="OrthoDB" id="9773927at2"/>
<keyword evidence="2" id="KW-1185">Reference proteome</keyword>
<sequence length="396" mass="46969">MDNTLNLSHIPKEVKLILALLKEGNEQYIVKHQAELCNKIDWKLFINQAKHHRVYPLLHSKIKLLKEEFVPTYVKEFLQQQYMRNTFQMLHLSGEMERVSKLFSESQINLLFLKGPALAHELYGDVSLRTSSDLDMLIPIEKIDQAEQLLISQGYEKDDYIQTVLNDWKWRHHHVTYIHPVKNIKLEIHWRLNPGPSKEPGFYDLWKRKNKSPLTNFPVYLLGNEDLFLFLVSHGSRHGWSRLRWLVDIHHLIKQNVDWKTVYKLLKTNYFLGVGGQSMILASELLNAPITMQMKSLFISKRSKKLAQGAIFYLESMINLHTDPVPEDIARYHKHHLFSLMSFQQKFLFIVSFLYPYPEDAETLPLPKKLHYLYFPLRPLLWAWRKTRKIRKHALP</sequence>
<protein>
    <submittedName>
        <fullName evidence="1">Renal dipeptidase</fullName>
    </submittedName>
</protein>